<dbReference type="OrthoDB" id="9767116at2"/>
<dbReference type="InterPro" id="IPR041246">
    <property type="entry name" value="Bact_MG10"/>
</dbReference>
<dbReference type="InterPro" id="IPR041462">
    <property type="entry name" value="Bact_A2M_MG6"/>
</dbReference>
<dbReference type="Proteomes" id="UP000008514">
    <property type="component" value="Chromosome"/>
</dbReference>
<dbReference type="GO" id="GO:0004866">
    <property type="term" value="F:endopeptidase inhibitor activity"/>
    <property type="evidence" value="ECO:0007669"/>
    <property type="project" value="InterPro"/>
</dbReference>
<evidence type="ECO:0000259" key="4">
    <source>
        <dbReference type="SMART" id="SM01359"/>
    </source>
</evidence>
<dbReference type="PANTHER" id="PTHR40094">
    <property type="entry name" value="ALPHA-2-MACROGLOBULIN HOMOLOG"/>
    <property type="match status" value="1"/>
</dbReference>
<dbReference type="Pfam" id="PF17973">
    <property type="entry name" value="bMG10"/>
    <property type="match status" value="1"/>
</dbReference>
<dbReference type="eggNOG" id="COG2373">
    <property type="taxonomic scope" value="Bacteria"/>
</dbReference>
<evidence type="ECO:0000256" key="1">
    <source>
        <dbReference type="ARBA" id="ARBA00010556"/>
    </source>
</evidence>
<dbReference type="RefSeq" id="WP_015023379.1">
    <property type="nucleotide sequence ID" value="NC_018721.1"/>
</dbReference>
<dbReference type="InterPro" id="IPR008930">
    <property type="entry name" value="Terpenoid_cyclase/PrenylTrfase"/>
</dbReference>
<dbReference type="Pfam" id="PF00207">
    <property type="entry name" value="A2M"/>
    <property type="match status" value="1"/>
</dbReference>
<dbReference type="HOGENOM" id="CLU_000965_2_1_10"/>
<organism evidence="6 7">
    <name type="scientific">Psychroflexus torquis (strain ATCC 700755 / CIP 106069 / ACAM 623)</name>
    <dbReference type="NCBI Taxonomy" id="313595"/>
    <lineage>
        <taxon>Bacteria</taxon>
        <taxon>Pseudomonadati</taxon>
        <taxon>Bacteroidota</taxon>
        <taxon>Flavobacteriia</taxon>
        <taxon>Flavobacteriales</taxon>
        <taxon>Flavobacteriaceae</taxon>
        <taxon>Psychroflexus</taxon>
    </lineage>
</organism>
<reference evidence="6" key="2">
    <citation type="submission" date="2012-09" db="EMBL/GenBank/DDBJ databases">
        <title>The complete sequence of Psychroflexus torquis an extreme psychrophile from sea-ice that is stimulated by light.</title>
        <authorList>
            <person name="Feng S."/>
            <person name="Powell S.M."/>
            <person name="Bowman J.P."/>
        </authorList>
    </citation>
    <scope>NUCLEOTIDE SEQUENCE [LARGE SCALE GENOMIC DNA]</scope>
    <source>
        <strain evidence="6">ATCC 700755</strain>
    </source>
</reference>
<dbReference type="InterPro" id="IPR021868">
    <property type="entry name" value="Alpha_2_Macroglob_MG3"/>
</dbReference>
<dbReference type="InterPro" id="IPR047565">
    <property type="entry name" value="Alpha-macroglob_thiol-ester_cl"/>
</dbReference>
<protein>
    <submittedName>
        <fullName evidence="6">Large alpha-helical outer membrane protein</fullName>
    </submittedName>
</protein>
<gene>
    <name evidence="6" type="ordered locus">P700755_000759</name>
</gene>
<sequence length="1829" mass="207970">MKKSFLLLSLLLLFQSCSDGTSEDQAAIASKYIQNYTQQPISVASPVEIQLKEKLPQYTTDQKLPSEFIKIEPEVKGDLYIENGNRLRFIPKQKLQPATTYQFNLDLSELYENLPKEDKVFQFKFETIVPDFIIGLQSIQSYDADWQYISAEIEASDVLSLENIKKSISAQQNDSDLDVRFLTTSDANYFELVIDSIYREKDDSKVLISWDGSPVNSKTEGSETFKIPGKDNFKVMDVRIAKAKKPYLEINFSESLDPNQEFLGLVQLNDDTDLKFEVNGNVLNVFPNSKFKGEVTLRVFEGIKAEYGSNLKTEFSESIRFQQLKPQVRLISQGVILPNSSSNPFYFETVNLAAVDLRVVQIYENNVLQFLQDSELNSTSNYYLRDVGRLVAKKTIPLNQDDLNNAGEWQAHAMDLSSIFEVSPGAIYQIEISFRKAYSLYNCGEDEQIGAEKINQIAKEFEKDKEEEYWNKEAWGFRNTTYNWQEQDNACHEAYYNDENFVNGNVMASNLGVLIKKTETGNYFVATTNLLSGSPEAQTKVSFYNQQQQVLGSVETDNDGIAEFKPSQKAFFAIAQNSNNYAYLKLENSNALNLSSFEVGGTKITKGINAFMYTDRGVYRPGDAIQFNFVLDDFANPLPENHPVKLDFFDPQGRLTYSEVKNSSVNGFYHFPLSTDEKDATGSWRIAVNVGAVKFTKFISVATVKPNRLKIELSTTDEPQRLDKSIQLNLSTEWLTGATAKNLKADVKAKFISAEYRFEKLKTFKFSDPVRRFYPQELQVFVGEVNQNGQADIRSNINFNNNPPGMIKANFLTKVFEGGGDFSIDVDEQWYAPYSHFVGLRALTSHQNHRFETDQATNFEVVSVTYKGEIAPRRKVKVYIHQIEWRWWWNRGDDQLSRYEDAEVHKPYKDFELTTDANGKAKFSLNIPEDDRGRYLIRVVDEESQHASGEVVYFFKDWWTIQRTSKEHNLVFTTDKDTYSVGEKAKINFPSMAEAKALLSVENGAEIIHHEWIDAQKGMTDVELTITEAMAPNAYISISLLQKHQNTTNDLPIRLFGVIPIEVENPKRKLQPQLKLPESIRPESTYSIDVSEENGKAMTYTIAIVDEGLLDLTSFTTPDIYEHFNAKQTLGVRTFDVFDDVIGAYGGSLKNVYRIGGGDEAAGKKNRKAERFKPVVTNLGPFYLAAGKSKTHQLRTPNYIGSVKVMLVAGNPEEQSYGSVDKVMKIKQPLMLLTSVPRKLSPGEEVRVPVTIFVMDDKLKSIQVSVKNHDQLQLIGEATQELQVSETGEYLVYFDFKVSDDLRPQKIKIQAKSGNELAYNDVEVDVINPNPVSSTVRKLELKENEQKELELSTFGTPGTNSTRISFSAFPPMNLEKRLHYLTSYPHGCVEQVTSKAFPQLFLSDIVDLDVPQENQLKEQVQKTIQKINRYQAISGGIAYWPGGDPDKWTTNYVGHFMLEAKEKSYQLPFGFLSKWKSYQKEEARKWTETPRESDFVQAYRLYTLVLAGEAEVAAMNRLKNKSDLSSQAKARLALAYARLGQESTAKKLVQEFSNSQISETEYRYTYGSKLRDLAMILETYVSIKDKKMNSLAEEVSQILSSDQWLHTHETAYALLAMSKYIKYKGGKELDFNYQVNGKTTPVNSSKGIYQTNLEVDSASKIQLSVQNNKEGSLFVNILQSGQLPIGEEQASSRNLRVTTQYSDVNKEPIDIKNLKQGTEVTLRLKVVNESNSYLNEVALSQFIPSGWEIIDTQFTDFKSGSFENANHVDVRDDRVYIYFDLKARKSTYFEIKVNASYLGEYYLPGTQVEAMYSGNHFARTQGQWIQVVD</sequence>
<keyword evidence="7" id="KW-1185">Reference proteome</keyword>
<dbReference type="InterPro" id="IPR051802">
    <property type="entry name" value="YfhM-like"/>
</dbReference>
<feature type="chain" id="PRO_5003877590" evidence="3">
    <location>
        <begin position="19"/>
        <end position="1829"/>
    </location>
</feature>
<evidence type="ECO:0000256" key="2">
    <source>
        <dbReference type="ARBA" id="ARBA00022729"/>
    </source>
</evidence>
<evidence type="ECO:0000313" key="7">
    <source>
        <dbReference type="Proteomes" id="UP000008514"/>
    </source>
</evidence>
<dbReference type="SUPFAM" id="SSF48239">
    <property type="entry name" value="Terpenoid cyclases/Protein prenyltransferases"/>
    <property type="match status" value="1"/>
</dbReference>
<dbReference type="Pfam" id="PF07703">
    <property type="entry name" value="A2M_BRD"/>
    <property type="match status" value="1"/>
</dbReference>
<dbReference type="Pfam" id="PF11974">
    <property type="entry name" value="bMG3"/>
    <property type="match status" value="1"/>
</dbReference>
<dbReference type="SMART" id="SM01360">
    <property type="entry name" value="A2M"/>
    <property type="match status" value="1"/>
</dbReference>
<name>K4IAW8_PSYTT</name>
<evidence type="ECO:0000256" key="3">
    <source>
        <dbReference type="SAM" id="SignalP"/>
    </source>
</evidence>
<evidence type="ECO:0000259" key="5">
    <source>
        <dbReference type="SMART" id="SM01360"/>
    </source>
</evidence>
<accession>K4IAW8</accession>
<dbReference type="Pfam" id="PF17972">
    <property type="entry name" value="bMG5"/>
    <property type="match status" value="1"/>
</dbReference>
<feature type="signal peptide" evidence="3">
    <location>
        <begin position="1"/>
        <end position="18"/>
    </location>
</feature>
<feature type="domain" description="Alpha-2-macroglobulin" evidence="5">
    <location>
        <begin position="1177"/>
        <end position="1266"/>
    </location>
</feature>
<dbReference type="EMBL" id="CP003879">
    <property type="protein sequence ID" value="AFU67762.1"/>
    <property type="molecule type" value="Genomic_DNA"/>
</dbReference>
<dbReference type="Pfam" id="PF01835">
    <property type="entry name" value="MG2"/>
    <property type="match status" value="1"/>
</dbReference>
<dbReference type="SMART" id="SM01419">
    <property type="entry name" value="Thiol-ester_cl"/>
    <property type="match status" value="1"/>
</dbReference>
<dbReference type="Gene3D" id="2.60.40.3710">
    <property type="match status" value="1"/>
</dbReference>
<dbReference type="Pfam" id="PF17962">
    <property type="entry name" value="bMG6"/>
    <property type="match status" value="1"/>
</dbReference>
<dbReference type="KEGG" id="ptq:P700755_000759"/>
<feature type="domain" description="Alpha-2-macroglobulin bait region" evidence="4">
    <location>
        <begin position="970"/>
        <end position="1112"/>
    </location>
</feature>
<dbReference type="InterPro" id="IPR002890">
    <property type="entry name" value="MG2"/>
</dbReference>
<keyword evidence="2 3" id="KW-0732">Signal</keyword>
<dbReference type="STRING" id="313595.P700755_000759"/>
<reference evidence="6" key="1">
    <citation type="submission" date="2006-03" db="EMBL/GenBank/DDBJ databases">
        <authorList>
            <person name="Bowman J."/>
            <person name="Ferriera S."/>
            <person name="Johnson J."/>
            <person name="Kravitz S."/>
            <person name="Halpern A."/>
            <person name="Remington K."/>
            <person name="Beeson K."/>
            <person name="Tran B."/>
            <person name="Rogers Y.-H."/>
            <person name="Friedman R."/>
            <person name="Venter J.C."/>
        </authorList>
    </citation>
    <scope>NUCLEOTIDE SEQUENCE [LARGE SCALE GENOMIC DNA]</scope>
    <source>
        <strain evidence="6">ATCC 700755</strain>
    </source>
</reference>
<dbReference type="InterPro" id="IPR001599">
    <property type="entry name" value="Macroglobln_a2"/>
</dbReference>
<dbReference type="Gene3D" id="2.60.40.1930">
    <property type="match status" value="1"/>
</dbReference>
<dbReference type="InterPro" id="IPR041203">
    <property type="entry name" value="Bact_A2M_MG5"/>
</dbReference>
<dbReference type="Gene3D" id="1.50.10.20">
    <property type="match status" value="1"/>
</dbReference>
<dbReference type="PROSITE" id="PS51257">
    <property type="entry name" value="PROKAR_LIPOPROTEIN"/>
    <property type="match status" value="1"/>
</dbReference>
<dbReference type="PANTHER" id="PTHR40094:SF1">
    <property type="entry name" value="UBIQUITIN DOMAIN-CONTAINING PROTEIN"/>
    <property type="match status" value="1"/>
</dbReference>
<dbReference type="CDD" id="cd02891">
    <property type="entry name" value="A2M_like"/>
    <property type="match status" value="1"/>
</dbReference>
<proteinExistence type="inferred from homology"/>
<evidence type="ECO:0000313" key="6">
    <source>
        <dbReference type="EMBL" id="AFU67762.1"/>
    </source>
</evidence>
<comment type="similarity">
    <text evidence="1">Belongs to the protease inhibitor I39 (alpha-2-macroglobulin) family. Bacterial alpha-2-macroglobulin subfamily.</text>
</comment>
<dbReference type="SMART" id="SM01359">
    <property type="entry name" value="A2M_N_2"/>
    <property type="match status" value="1"/>
</dbReference>
<dbReference type="InterPro" id="IPR011625">
    <property type="entry name" value="A2M_N_BRD"/>
</dbReference>